<dbReference type="EMBL" id="CP133615">
    <property type="protein sequence ID" value="WMV25438.1"/>
    <property type="molecule type" value="Genomic_DNA"/>
</dbReference>
<protein>
    <submittedName>
        <fullName evidence="1">Uncharacterized protein</fullName>
    </submittedName>
</protein>
<gene>
    <name evidence="1" type="ORF">MTR67_018823</name>
</gene>
<evidence type="ECO:0000313" key="2">
    <source>
        <dbReference type="Proteomes" id="UP001234989"/>
    </source>
</evidence>
<accession>A0AAF0QLQ9</accession>
<dbReference type="AlphaFoldDB" id="A0AAF0QLQ9"/>
<reference evidence="1" key="1">
    <citation type="submission" date="2023-08" db="EMBL/GenBank/DDBJ databases">
        <title>A de novo genome assembly of Solanum verrucosum Schlechtendal, a Mexican diploid species geographically isolated from the other diploid A-genome species in potato relatives.</title>
        <authorList>
            <person name="Hosaka K."/>
        </authorList>
    </citation>
    <scope>NUCLEOTIDE SEQUENCE</scope>
    <source>
        <tissue evidence="1">Young leaves</tissue>
    </source>
</reference>
<name>A0AAF0QLQ9_SOLVR</name>
<proteinExistence type="predicted"/>
<keyword evidence="2" id="KW-1185">Reference proteome</keyword>
<sequence>MYGVHVKFMSTNDSSQGSKENYGTNVYNSSHSHTYFLKT</sequence>
<evidence type="ECO:0000313" key="1">
    <source>
        <dbReference type="EMBL" id="WMV25438.1"/>
    </source>
</evidence>
<organism evidence="1 2">
    <name type="scientific">Solanum verrucosum</name>
    <dbReference type="NCBI Taxonomy" id="315347"/>
    <lineage>
        <taxon>Eukaryota</taxon>
        <taxon>Viridiplantae</taxon>
        <taxon>Streptophyta</taxon>
        <taxon>Embryophyta</taxon>
        <taxon>Tracheophyta</taxon>
        <taxon>Spermatophyta</taxon>
        <taxon>Magnoliopsida</taxon>
        <taxon>eudicotyledons</taxon>
        <taxon>Gunneridae</taxon>
        <taxon>Pentapetalae</taxon>
        <taxon>asterids</taxon>
        <taxon>lamiids</taxon>
        <taxon>Solanales</taxon>
        <taxon>Solanaceae</taxon>
        <taxon>Solanoideae</taxon>
        <taxon>Solaneae</taxon>
        <taxon>Solanum</taxon>
    </lineage>
</organism>
<dbReference type="Proteomes" id="UP001234989">
    <property type="component" value="Chromosome 4"/>
</dbReference>